<feature type="binding site" evidence="5">
    <location>
        <position position="41"/>
    </location>
    <ligand>
        <name>substrate</name>
    </ligand>
</feature>
<dbReference type="InterPro" id="IPR013448">
    <property type="entry name" value="L-rhamnose_mutarotase"/>
</dbReference>
<evidence type="ECO:0000313" key="7">
    <source>
        <dbReference type="EMBL" id="MEK0082853.1"/>
    </source>
</evidence>
<organism evidence="7 8">
    <name type="scientific">Benzoatithermus flavus</name>
    <dbReference type="NCBI Taxonomy" id="3108223"/>
    <lineage>
        <taxon>Bacteria</taxon>
        <taxon>Pseudomonadati</taxon>
        <taxon>Pseudomonadota</taxon>
        <taxon>Alphaproteobacteria</taxon>
        <taxon>Geminicoccales</taxon>
        <taxon>Geminicoccaceae</taxon>
        <taxon>Benzoatithermus</taxon>
    </lineage>
</organism>
<comment type="subcellular location">
    <subcellularLocation>
        <location evidence="5">Cytoplasm</location>
    </subcellularLocation>
</comment>
<dbReference type="InterPro" id="IPR008000">
    <property type="entry name" value="Rham/fucose_mutarotase"/>
</dbReference>
<comment type="pathway">
    <text evidence="5">Carbohydrate metabolism; L-rhamnose metabolism.</text>
</comment>
<proteinExistence type="inferred from homology"/>
<dbReference type="HAMAP" id="MF_01663">
    <property type="entry name" value="L_rham_rotase"/>
    <property type="match status" value="1"/>
</dbReference>
<feature type="active site" description="Proton donor" evidence="5">
    <location>
        <position position="22"/>
    </location>
</feature>
<comment type="function">
    <text evidence="5">Involved in the anomeric conversion of L-rhamnose.</text>
</comment>
<comment type="similarity">
    <text evidence="5">Belongs to the rhamnose mutarotase family.</text>
</comment>
<dbReference type="Proteomes" id="UP001375743">
    <property type="component" value="Unassembled WGS sequence"/>
</dbReference>
<dbReference type="InterPro" id="IPR011008">
    <property type="entry name" value="Dimeric_a/b-barrel"/>
</dbReference>
<evidence type="ECO:0000256" key="4">
    <source>
        <dbReference type="ARBA" id="ARBA00023308"/>
    </source>
</evidence>
<keyword evidence="3 5" id="KW-0119">Carbohydrate metabolism</keyword>
<dbReference type="Gene3D" id="3.30.70.100">
    <property type="match status" value="1"/>
</dbReference>
<dbReference type="EC" id="5.1.3.32" evidence="5 6"/>
<comment type="catalytic activity">
    <reaction evidence="5">
        <text>alpha-L-rhamnose = beta-L-rhamnose</text>
        <dbReference type="Rhea" id="RHEA:25584"/>
        <dbReference type="ChEBI" id="CHEBI:27586"/>
        <dbReference type="ChEBI" id="CHEBI:27907"/>
        <dbReference type="EC" id="5.1.3.32"/>
    </reaction>
</comment>
<feature type="binding site" evidence="5">
    <location>
        <position position="18"/>
    </location>
    <ligand>
        <name>substrate</name>
    </ligand>
</feature>
<dbReference type="SUPFAM" id="SSF54909">
    <property type="entry name" value="Dimeric alpha+beta barrel"/>
    <property type="match status" value="1"/>
</dbReference>
<protein>
    <recommendedName>
        <fullName evidence="5 6">L-rhamnose mutarotase</fullName>
        <ecNumber evidence="5 6">5.1.3.32</ecNumber>
    </recommendedName>
    <alternativeName>
        <fullName evidence="5">Rhamnose 1-epimerase</fullName>
    </alternativeName>
    <alternativeName>
        <fullName evidence="5">Type-3 mutarotase</fullName>
    </alternativeName>
</protein>
<gene>
    <name evidence="5 7" type="primary">rhaM</name>
    <name evidence="7" type="ORF">U1T56_06805</name>
</gene>
<dbReference type="PANTHER" id="PTHR34389:SF2">
    <property type="entry name" value="L-RHAMNOSE MUTAROTASE"/>
    <property type="match status" value="1"/>
</dbReference>
<dbReference type="EMBL" id="JBBLZC010000005">
    <property type="protein sequence ID" value="MEK0082853.1"/>
    <property type="molecule type" value="Genomic_DNA"/>
</dbReference>
<accession>A0ABU8XNT0</accession>
<dbReference type="RefSeq" id="WP_418158705.1">
    <property type="nucleotide sequence ID" value="NZ_JBBLZC010000005.1"/>
</dbReference>
<evidence type="ECO:0000256" key="5">
    <source>
        <dbReference type="HAMAP-Rule" id="MF_01663"/>
    </source>
</evidence>
<dbReference type="NCBIfam" id="TIGR02625">
    <property type="entry name" value="YiiL_rotase"/>
    <property type="match status" value="1"/>
</dbReference>
<sequence length="104" mass="12331">MEKIAFTMRLKPGQAAKYERRHDAIWPELVELLRTAGSRDYSIFLDESTRTLFAVLWREDGHRIDRLPEQPVMRRWWSHMADIVETNPDGSPVTTPLRRVFHLD</sequence>
<comment type="subunit">
    <text evidence="5">Homodimer.</text>
</comment>
<keyword evidence="2 5" id="KW-0413">Isomerase</keyword>
<keyword evidence="4 5" id="KW-0684">Rhamnose metabolism</keyword>
<keyword evidence="8" id="KW-1185">Reference proteome</keyword>
<evidence type="ECO:0000313" key="8">
    <source>
        <dbReference type="Proteomes" id="UP001375743"/>
    </source>
</evidence>
<evidence type="ECO:0000256" key="3">
    <source>
        <dbReference type="ARBA" id="ARBA00023277"/>
    </source>
</evidence>
<keyword evidence="1 5" id="KW-0963">Cytoplasm</keyword>
<evidence type="ECO:0000256" key="2">
    <source>
        <dbReference type="ARBA" id="ARBA00023235"/>
    </source>
</evidence>
<dbReference type="Pfam" id="PF05336">
    <property type="entry name" value="rhaM"/>
    <property type="match status" value="1"/>
</dbReference>
<reference evidence="7 8" key="1">
    <citation type="submission" date="2024-01" db="EMBL/GenBank/DDBJ databases">
        <title>Multi-omics insights into the function and evolution of sodium benzoate biodegradation pathways in Benzoatithermus flavus gen. nov., sp. nov. from hot spring.</title>
        <authorList>
            <person name="Hu C.-J."/>
            <person name="Li W.-J."/>
        </authorList>
    </citation>
    <scope>NUCLEOTIDE SEQUENCE [LARGE SCALE GENOMIC DNA]</scope>
    <source>
        <strain evidence="7 8">SYSU G07066</strain>
    </source>
</reference>
<feature type="binding site" evidence="5">
    <location>
        <begin position="76"/>
        <end position="77"/>
    </location>
    <ligand>
        <name>substrate</name>
    </ligand>
</feature>
<comment type="caution">
    <text evidence="7">The sequence shown here is derived from an EMBL/GenBank/DDBJ whole genome shotgun (WGS) entry which is preliminary data.</text>
</comment>
<name>A0ABU8XNT0_9PROT</name>
<evidence type="ECO:0000256" key="1">
    <source>
        <dbReference type="ARBA" id="ARBA00022490"/>
    </source>
</evidence>
<dbReference type="GO" id="GO:0062192">
    <property type="term" value="F:L-rhamnose mutarotase activity"/>
    <property type="evidence" value="ECO:0007669"/>
    <property type="project" value="UniProtKB-EC"/>
</dbReference>
<dbReference type="PANTHER" id="PTHR34389">
    <property type="entry name" value="L-RHAMNOSE MUTAROTASE"/>
    <property type="match status" value="1"/>
</dbReference>
<evidence type="ECO:0000256" key="6">
    <source>
        <dbReference type="NCBIfam" id="TIGR02625"/>
    </source>
</evidence>